<dbReference type="PANTHER" id="PTHR42929:SF1">
    <property type="entry name" value="INNER MEMBRANE ABC TRANSPORTER PERMEASE PROTEIN YDCU-RELATED"/>
    <property type="match status" value="1"/>
</dbReference>
<dbReference type="AlphaFoldDB" id="A0AA41G373"/>
<gene>
    <name evidence="10" type="ORF">KTS37_13525</name>
</gene>
<evidence type="ECO:0000256" key="3">
    <source>
        <dbReference type="ARBA" id="ARBA00022448"/>
    </source>
</evidence>
<dbReference type="PROSITE" id="PS50928">
    <property type="entry name" value="ABC_TM1"/>
    <property type="match status" value="1"/>
</dbReference>
<organism evidence="10 11">
    <name type="scientific">Haloarcula salina</name>
    <dbReference type="NCBI Taxonomy" id="1429914"/>
    <lineage>
        <taxon>Archaea</taxon>
        <taxon>Methanobacteriati</taxon>
        <taxon>Methanobacteriota</taxon>
        <taxon>Stenosarchaea group</taxon>
        <taxon>Halobacteria</taxon>
        <taxon>Halobacteriales</taxon>
        <taxon>Haloarculaceae</taxon>
        <taxon>Haloarcula</taxon>
    </lineage>
</organism>
<feature type="transmembrane region" description="Helical" evidence="8">
    <location>
        <begin position="302"/>
        <end position="325"/>
    </location>
</feature>
<feature type="transmembrane region" description="Helical" evidence="8">
    <location>
        <begin position="47"/>
        <end position="72"/>
    </location>
</feature>
<proteinExistence type="inferred from homology"/>
<dbReference type="GO" id="GO:0055085">
    <property type="term" value="P:transmembrane transport"/>
    <property type="evidence" value="ECO:0007669"/>
    <property type="project" value="InterPro"/>
</dbReference>
<sequence length="333" mass="36970">MSERHETRAEDLRPASSQPLRFRVWTAVLRADPVVRGIQVVKRRERLLTVLQAGLGLAWMALFLLAPLVYILSLSFWQRGAGGTIVYEATVANYQEILLQNVDLLGWQIGNTYLLILWQSLKFGFLTTVATLALGYVPGYFLGRTESRYRSLLLLFVVLPFWVPLIIRYYAWILVLGNDGLITTVLGWVGVASNGYLYNDVAVVTGLVQVLLPFMILPIYNTVNKIDDEYIESAKTMGASPLRAFYEVTLPLSLPGISAGSILVFILAVGSFMAPALLGGPANMMVANLISQTFGQAFDWPLASAMAMVYLVVLFAIITVFNRFVGLEEVFDQ</sequence>
<protein>
    <submittedName>
        <fullName evidence="10">ABC transporter permease</fullName>
    </submittedName>
</protein>
<keyword evidence="5 8" id="KW-0812">Transmembrane</keyword>
<dbReference type="CDD" id="cd06261">
    <property type="entry name" value="TM_PBP2"/>
    <property type="match status" value="1"/>
</dbReference>
<dbReference type="Pfam" id="PF00528">
    <property type="entry name" value="BPD_transp_1"/>
    <property type="match status" value="1"/>
</dbReference>
<feature type="transmembrane region" description="Helical" evidence="8">
    <location>
        <begin position="201"/>
        <end position="223"/>
    </location>
</feature>
<dbReference type="EMBL" id="JAHQXE010000004">
    <property type="protein sequence ID" value="MBV0902809.1"/>
    <property type="molecule type" value="Genomic_DNA"/>
</dbReference>
<comment type="caution">
    <text evidence="10">The sequence shown here is derived from an EMBL/GenBank/DDBJ whole genome shotgun (WGS) entry which is preliminary data.</text>
</comment>
<dbReference type="GO" id="GO:0005886">
    <property type="term" value="C:plasma membrane"/>
    <property type="evidence" value="ECO:0007669"/>
    <property type="project" value="UniProtKB-SubCell"/>
</dbReference>
<feature type="domain" description="ABC transmembrane type-1" evidence="9">
    <location>
        <begin position="117"/>
        <end position="321"/>
    </location>
</feature>
<keyword evidence="7 8" id="KW-0472">Membrane</keyword>
<dbReference type="PANTHER" id="PTHR42929">
    <property type="entry name" value="INNER MEMBRANE ABC TRANSPORTER PERMEASE PROTEIN YDCU-RELATED-RELATED"/>
    <property type="match status" value="1"/>
</dbReference>
<dbReference type="RefSeq" id="WP_162414381.1">
    <property type="nucleotide sequence ID" value="NZ_JAHQXE010000004.1"/>
</dbReference>
<keyword evidence="11" id="KW-1185">Reference proteome</keyword>
<keyword evidence="4" id="KW-1003">Cell membrane</keyword>
<comment type="subcellular location">
    <subcellularLocation>
        <location evidence="1 8">Cell membrane</location>
        <topology evidence="1 8">Multi-pass membrane protein</topology>
    </subcellularLocation>
</comment>
<accession>A0AA41G373</accession>
<evidence type="ECO:0000259" key="9">
    <source>
        <dbReference type="PROSITE" id="PS50928"/>
    </source>
</evidence>
<evidence type="ECO:0000256" key="4">
    <source>
        <dbReference type="ARBA" id="ARBA00022475"/>
    </source>
</evidence>
<evidence type="ECO:0000256" key="5">
    <source>
        <dbReference type="ARBA" id="ARBA00022692"/>
    </source>
</evidence>
<evidence type="ECO:0000256" key="1">
    <source>
        <dbReference type="ARBA" id="ARBA00004651"/>
    </source>
</evidence>
<reference evidence="10" key="1">
    <citation type="submission" date="2021-06" db="EMBL/GenBank/DDBJ databases">
        <title>New haloarchaea isolates fom saline soil.</title>
        <authorList>
            <person name="Duran-Viseras A."/>
            <person name="Sanchez-Porro C.S."/>
            <person name="Ventosa A."/>
        </authorList>
    </citation>
    <scope>NUCLEOTIDE SEQUENCE</scope>
    <source>
        <strain evidence="10">JCM 18369</strain>
    </source>
</reference>
<keyword evidence="3 8" id="KW-0813">Transport</keyword>
<feature type="transmembrane region" description="Helical" evidence="8">
    <location>
        <begin position="152"/>
        <end position="171"/>
    </location>
</feature>
<evidence type="ECO:0000256" key="6">
    <source>
        <dbReference type="ARBA" id="ARBA00022989"/>
    </source>
</evidence>
<dbReference type="InterPro" id="IPR035906">
    <property type="entry name" value="MetI-like_sf"/>
</dbReference>
<evidence type="ECO:0000313" key="10">
    <source>
        <dbReference type="EMBL" id="MBV0902809.1"/>
    </source>
</evidence>
<dbReference type="InterPro" id="IPR000515">
    <property type="entry name" value="MetI-like"/>
</dbReference>
<feature type="transmembrane region" description="Helical" evidence="8">
    <location>
        <begin position="123"/>
        <end position="143"/>
    </location>
</feature>
<dbReference type="Proteomes" id="UP001166304">
    <property type="component" value="Unassembled WGS sequence"/>
</dbReference>
<evidence type="ECO:0000256" key="8">
    <source>
        <dbReference type="RuleBase" id="RU363032"/>
    </source>
</evidence>
<evidence type="ECO:0000256" key="7">
    <source>
        <dbReference type="ARBA" id="ARBA00023136"/>
    </source>
</evidence>
<evidence type="ECO:0000256" key="2">
    <source>
        <dbReference type="ARBA" id="ARBA00007069"/>
    </source>
</evidence>
<keyword evidence="6 8" id="KW-1133">Transmembrane helix</keyword>
<name>A0AA41G373_9EURY</name>
<evidence type="ECO:0000313" key="11">
    <source>
        <dbReference type="Proteomes" id="UP001166304"/>
    </source>
</evidence>
<dbReference type="SUPFAM" id="SSF161098">
    <property type="entry name" value="MetI-like"/>
    <property type="match status" value="1"/>
</dbReference>
<dbReference type="Gene3D" id="1.10.3720.10">
    <property type="entry name" value="MetI-like"/>
    <property type="match status" value="1"/>
</dbReference>
<feature type="transmembrane region" description="Helical" evidence="8">
    <location>
        <begin position="244"/>
        <end position="266"/>
    </location>
</feature>
<comment type="similarity">
    <text evidence="2">Belongs to the binding-protein-dependent transport system permease family. CysTW subfamily.</text>
</comment>